<evidence type="ECO:0000313" key="2">
    <source>
        <dbReference type="EMBL" id="NME68017.1"/>
    </source>
</evidence>
<evidence type="ECO:0000256" key="1">
    <source>
        <dbReference type="SAM" id="Phobius"/>
    </source>
</evidence>
<gene>
    <name evidence="2" type="ORF">HHU12_08605</name>
</gene>
<proteinExistence type="predicted"/>
<sequence>MSLSHLWLGLLSSVVLIVVCLTGAVFAFKSQITELLNYDVVFNKDRNAREWVSPDDINNNFISKGLEIISINYPADFKRNILVSYQNSSLNQKGSVYIHPSNGEVVGKQYVSTASFFQTVKALHKNLLLGEVGKHIVGVSVLIFVFLLLSGIILWFPKNKKQLKNSLKVKWSAKLPRIIYDLHKVIGFYFLFPLVFISITGLYVAYPWMKSVVLVSLGGQPVLNESNKEEVQEELSNKFASFLEESLNIQQEEVVKTVSIDQVLKDVNQRLPYKGSRSIALAINDKTEIEVTKINQEGWINIIAPDKITYNQNGEFKKAVLFSDLTLADQFKAVSLPLHTGKILGLPGVIFYFIVTLIGCSLPITGILIWVRKL</sequence>
<dbReference type="PANTHER" id="PTHR34219:SF3">
    <property type="entry name" value="BLL7967 PROTEIN"/>
    <property type="match status" value="1"/>
</dbReference>
<name>A0A7X9P2Y0_9BACT</name>
<keyword evidence="1" id="KW-1133">Transmembrane helix</keyword>
<feature type="transmembrane region" description="Helical" evidence="1">
    <location>
        <begin position="136"/>
        <end position="156"/>
    </location>
</feature>
<dbReference type="PANTHER" id="PTHR34219">
    <property type="entry name" value="IRON-REGULATED INNER MEMBRANE PROTEIN-RELATED"/>
    <property type="match status" value="1"/>
</dbReference>
<dbReference type="AlphaFoldDB" id="A0A7X9P2Y0"/>
<keyword evidence="1" id="KW-0812">Transmembrane</keyword>
<keyword evidence="3" id="KW-1185">Reference proteome</keyword>
<feature type="transmembrane region" description="Helical" evidence="1">
    <location>
        <begin position="186"/>
        <end position="206"/>
    </location>
</feature>
<dbReference type="InterPro" id="IPR005625">
    <property type="entry name" value="PepSY-ass_TM"/>
</dbReference>
<organism evidence="2 3">
    <name type="scientific">Flammeovirga aprica JL-4</name>
    <dbReference type="NCBI Taxonomy" id="694437"/>
    <lineage>
        <taxon>Bacteria</taxon>
        <taxon>Pseudomonadati</taxon>
        <taxon>Bacteroidota</taxon>
        <taxon>Cytophagia</taxon>
        <taxon>Cytophagales</taxon>
        <taxon>Flammeovirgaceae</taxon>
        <taxon>Flammeovirga</taxon>
    </lineage>
</organism>
<dbReference type="EMBL" id="JABANE010000018">
    <property type="protein sequence ID" value="NME68017.1"/>
    <property type="molecule type" value="Genomic_DNA"/>
</dbReference>
<dbReference type="Pfam" id="PF03929">
    <property type="entry name" value="PepSY_TM"/>
    <property type="match status" value="1"/>
</dbReference>
<accession>A0A7X9P2Y0</accession>
<keyword evidence="1" id="KW-0472">Membrane</keyword>
<protein>
    <submittedName>
        <fullName evidence="2">PepSY domain-containing protein</fullName>
    </submittedName>
</protein>
<comment type="caution">
    <text evidence="2">The sequence shown here is derived from an EMBL/GenBank/DDBJ whole genome shotgun (WGS) entry which is preliminary data.</text>
</comment>
<feature type="transmembrane region" description="Helical" evidence="1">
    <location>
        <begin position="349"/>
        <end position="371"/>
    </location>
</feature>
<evidence type="ECO:0000313" key="3">
    <source>
        <dbReference type="Proteomes" id="UP000576082"/>
    </source>
</evidence>
<reference evidence="2 3" key="1">
    <citation type="submission" date="2020-04" db="EMBL/GenBank/DDBJ databases">
        <title>Flammeovirga sp. SR4, a novel species isolated from seawater.</title>
        <authorList>
            <person name="Wang X."/>
        </authorList>
    </citation>
    <scope>NUCLEOTIDE SEQUENCE [LARGE SCALE GENOMIC DNA]</scope>
    <source>
        <strain evidence="2 3">ATCC 23126</strain>
    </source>
</reference>
<dbReference type="Proteomes" id="UP000576082">
    <property type="component" value="Unassembled WGS sequence"/>
</dbReference>